<name>A0A4Y2JYU4_ARAVE</name>
<dbReference type="AlphaFoldDB" id="A0A4Y2JYU4"/>
<dbReference type="Proteomes" id="UP000499080">
    <property type="component" value="Unassembled WGS sequence"/>
</dbReference>
<evidence type="ECO:0000313" key="1">
    <source>
        <dbReference type="EMBL" id="GBM95194.1"/>
    </source>
</evidence>
<sequence>MSVTAEVIRSCSACSVVGIGGTSLYPSYNPTGSNHMARDLATWGSVATKEHHPDQHALSSDVAVPCLRKPRTILLQEGCQQFSIVEASRTLQFRNGVWNKTESLQQKFRFEERRSKLVEIPAGC</sequence>
<reference evidence="1 2" key="1">
    <citation type="journal article" date="2019" name="Sci. Rep.">
        <title>Orb-weaving spider Araneus ventricosus genome elucidates the spidroin gene catalogue.</title>
        <authorList>
            <person name="Kono N."/>
            <person name="Nakamura H."/>
            <person name="Ohtoshi R."/>
            <person name="Moran D.A.P."/>
            <person name="Shinohara A."/>
            <person name="Yoshida Y."/>
            <person name="Fujiwara M."/>
            <person name="Mori M."/>
            <person name="Tomita M."/>
            <person name="Arakawa K."/>
        </authorList>
    </citation>
    <scope>NUCLEOTIDE SEQUENCE [LARGE SCALE GENOMIC DNA]</scope>
</reference>
<protein>
    <submittedName>
        <fullName evidence="1">Uncharacterized protein</fullName>
    </submittedName>
</protein>
<proteinExistence type="predicted"/>
<keyword evidence="2" id="KW-1185">Reference proteome</keyword>
<accession>A0A4Y2JYU4</accession>
<evidence type="ECO:0000313" key="2">
    <source>
        <dbReference type="Proteomes" id="UP000499080"/>
    </source>
</evidence>
<gene>
    <name evidence="1" type="ORF">AVEN_75731_1</name>
</gene>
<organism evidence="1 2">
    <name type="scientific">Araneus ventricosus</name>
    <name type="common">Orbweaver spider</name>
    <name type="synonym">Epeira ventricosa</name>
    <dbReference type="NCBI Taxonomy" id="182803"/>
    <lineage>
        <taxon>Eukaryota</taxon>
        <taxon>Metazoa</taxon>
        <taxon>Ecdysozoa</taxon>
        <taxon>Arthropoda</taxon>
        <taxon>Chelicerata</taxon>
        <taxon>Arachnida</taxon>
        <taxon>Araneae</taxon>
        <taxon>Araneomorphae</taxon>
        <taxon>Entelegynae</taxon>
        <taxon>Araneoidea</taxon>
        <taxon>Araneidae</taxon>
        <taxon>Araneus</taxon>
    </lineage>
</organism>
<comment type="caution">
    <text evidence="1">The sequence shown here is derived from an EMBL/GenBank/DDBJ whole genome shotgun (WGS) entry which is preliminary data.</text>
</comment>
<dbReference type="EMBL" id="BGPR01004038">
    <property type="protein sequence ID" value="GBM95194.1"/>
    <property type="molecule type" value="Genomic_DNA"/>
</dbReference>